<organism evidence="1 2">
    <name type="scientific">Pipistrellus nathusii</name>
    <name type="common">Nathusius' pipistrelle</name>
    <dbReference type="NCBI Taxonomy" id="59473"/>
    <lineage>
        <taxon>Eukaryota</taxon>
        <taxon>Metazoa</taxon>
        <taxon>Chordata</taxon>
        <taxon>Craniata</taxon>
        <taxon>Vertebrata</taxon>
        <taxon>Euteleostomi</taxon>
        <taxon>Mammalia</taxon>
        <taxon>Eutheria</taxon>
        <taxon>Laurasiatheria</taxon>
        <taxon>Chiroptera</taxon>
        <taxon>Yangochiroptera</taxon>
        <taxon>Vespertilionidae</taxon>
        <taxon>Pipistrellus</taxon>
    </lineage>
</organism>
<accession>A0ABP0A228</accession>
<reference evidence="1" key="1">
    <citation type="submission" date="2023-12" db="EMBL/GenBank/DDBJ databases">
        <authorList>
            <person name="Brown T."/>
        </authorList>
    </citation>
    <scope>NUCLEOTIDE SEQUENCE</scope>
</reference>
<dbReference type="Proteomes" id="UP001314169">
    <property type="component" value="Chromosome 3"/>
</dbReference>
<gene>
    <name evidence="1" type="ORF">MPIPNATIZW_LOCUS12179</name>
</gene>
<evidence type="ECO:0000313" key="2">
    <source>
        <dbReference type="Proteomes" id="UP001314169"/>
    </source>
</evidence>
<name>A0ABP0A228_PIPNA</name>
<keyword evidence="2" id="KW-1185">Reference proteome</keyword>
<protein>
    <submittedName>
        <fullName evidence="1">Uncharacterized protein</fullName>
    </submittedName>
</protein>
<proteinExistence type="predicted"/>
<sequence length="109" mass="11713">MFLKHHYPFPTPQGLFPPAIRGWSEGGGKICKCSCAKGLQAAEKRPALATGEVQAAPSLLPYMSSAFQTVSCLAKFSCQREGVIKPASQVLGVASIPSSHFPPIWKLRD</sequence>
<evidence type="ECO:0000313" key="1">
    <source>
        <dbReference type="EMBL" id="CAK6443873.1"/>
    </source>
</evidence>
<dbReference type="EMBL" id="OY882860">
    <property type="protein sequence ID" value="CAK6443873.1"/>
    <property type="molecule type" value="Genomic_DNA"/>
</dbReference>